<feature type="compositionally biased region" description="Basic and acidic residues" evidence="1">
    <location>
        <begin position="399"/>
        <end position="421"/>
    </location>
</feature>
<keyword evidence="3" id="KW-1185">Reference proteome</keyword>
<sequence>MSTNYWGISNDDCNHSIGSDTFRREQRKTYDNRVEETEDVFNQHQVQSIFDNRHHAMTFEEDLNSVGESLVGYEHEDEVEDNESFRTKEEVKLSLIKRRQRLRKLEGAIDDNGSIDFSLKLKNNDDSSFISTMRDSLLSVQDSIQGSLLSKKNRKKSKDKDKKKKKSKSKEKERKDRKKKSKSKSKEKEREREKERKRKKKSRRDSSSDSSSESESEDDESDKYDKRRRNKSKDDRYDRDGERRRRHGEGRMDKSERSIRRKHEERLRRSARSEQYSEDEDSRSRDSPPKVRTEVDKRTGRCVYHPDVQLRRKRRDGSWKTMLSSCPECVEEAKRKEEKKRRIDKSARSAKSGGDKRRKDKSRGSRRRKSDSDSESSSSDSDDSRAKRIASRSNGRHKRDTDRANPKLRSRDGRGDDDMSYRTKSVVPDKPSRRTAAENGARPPRQDPRKSRSYHGDVIPRSKNERHHKSMNNVDSVDLKNASELMARVKVAAKSRRVTQHDGNLRDIERELMSQVSQISIGSAVEEFDADMKDPKYRLLKKVVRSYVTKNMQQGVSSGADPGAQQEASAHGYNIGDEGRRRDMIKDDNKDTALMRIASLESGDGAFIRRTEGNWTFAKVKSVEKDAFLFIVHANGSTKAYKTKYWVTHVRTLRTD</sequence>
<feature type="compositionally biased region" description="Basic and acidic residues" evidence="1">
    <location>
        <begin position="184"/>
        <end position="194"/>
    </location>
</feature>
<dbReference type="AlphaFoldDB" id="K0SXR5"/>
<feature type="compositionally biased region" description="Basic residues" evidence="1">
    <location>
        <begin position="151"/>
        <end position="183"/>
    </location>
</feature>
<reference evidence="2 3" key="1">
    <citation type="journal article" date="2012" name="Genome Biol.">
        <title>Genome and low-iron response of an oceanic diatom adapted to chronic iron limitation.</title>
        <authorList>
            <person name="Lommer M."/>
            <person name="Specht M."/>
            <person name="Roy A.S."/>
            <person name="Kraemer L."/>
            <person name="Andreson R."/>
            <person name="Gutowska M.A."/>
            <person name="Wolf J."/>
            <person name="Bergner S.V."/>
            <person name="Schilhabel M.B."/>
            <person name="Klostermeier U.C."/>
            <person name="Beiko R.G."/>
            <person name="Rosenstiel P."/>
            <person name="Hippler M."/>
            <person name="Laroche J."/>
        </authorList>
    </citation>
    <scope>NUCLEOTIDE SEQUENCE [LARGE SCALE GENOMIC DNA]</scope>
    <source>
        <strain evidence="2 3">CCMP1005</strain>
    </source>
</reference>
<protein>
    <submittedName>
        <fullName evidence="2">Uncharacterized protein</fullName>
    </submittedName>
</protein>
<accession>K0SXR5</accession>
<dbReference type="Proteomes" id="UP000266841">
    <property type="component" value="Unassembled WGS sequence"/>
</dbReference>
<dbReference type="OMA" id="EERFLEW"/>
<feature type="compositionally biased region" description="Acidic residues" evidence="1">
    <location>
        <begin position="212"/>
        <end position="222"/>
    </location>
</feature>
<name>K0SXR5_THAOC</name>
<feature type="region of interest" description="Disordered" evidence="1">
    <location>
        <begin position="554"/>
        <end position="583"/>
    </location>
</feature>
<feature type="compositionally biased region" description="Basic and acidic residues" evidence="1">
    <location>
        <begin position="232"/>
        <end position="272"/>
    </location>
</feature>
<comment type="caution">
    <text evidence="2">The sequence shown here is derived from an EMBL/GenBank/DDBJ whole genome shotgun (WGS) entry which is preliminary data.</text>
</comment>
<feature type="compositionally biased region" description="Basic and acidic residues" evidence="1">
    <location>
        <begin position="444"/>
        <end position="463"/>
    </location>
</feature>
<evidence type="ECO:0000313" key="2">
    <source>
        <dbReference type="EMBL" id="EJK63052.1"/>
    </source>
</evidence>
<feature type="compositionally biased region" description="Basic and acidic residues" evidence="1">
    <location>
        <begin position="282"/>
        <end position="299"/>
    </location>
</feature>
<dbReference type="EMBL" id="AGNL01018465">
    <property type="protein sequence ID" value="EJK63052.1"/>
    <property type="molecule type" value="Genomic_DNA"/>
</dbReference>
<gene>
    <name evidence="2" type="ORF">THAOC_16312</name>
</gene>
<dbReference type="eggNOG" id="ENOG502TAEJ">
    <property type="taxonomic scope" value="Eukaryota"/>
</dbReference>
<evidence type="ECO:0000256" key="1">
    <source>
        <dbReference type="SAM" id="MobiDB-lite"/>
    </source>
</evidence>
<evidence type="ECO:0000313" key="3">
    <source>
        <dbReference type="Proteomes" id="UP000266841"/>
    </source>
</evidence>
<feature type="compositionally biased region" description="Basic residues" evidence="1">
    <location>
        <begin position="387"/>
        <end position="398"/>
    </location>
</feature>
<feature type="region of interest" description="Disordered" evidence="1">
    <location>
        <begin position="148"/>
        <end position="475"/>
    </location>
</feature>
<proteinExistence type="predicted"/>
<feature type="compositionally biased region" description="Basic residues" evidence="1">
    <location>
        <begin position="358"/>
        <end position="369"/>
    </location>
</feature>
<feature type="compositionally biased region" description="Basic and acidic residues" evidence="1">
    <location>
        <begin position="331"/>
        <end position="357"/>
    </location>
</feature>
<organism evidence="2 3">
    <name type="scientific">Thalassiosira oceanica</name>
    <name type="common">Marine diatom</name>
    <dbReference type="NCBI Taxonomy" id="159749"/>
    <lineage>
        <taxon>Eukaryota</taxon>
        <taxon>Sar</taxon>
        <taxon>Stramenopiles</taxon>
        <taxon>Ochrophyta</taxon>
        <taxon>Bacillariophyta</taxon>
        <taxon>Coscinodiscophyceae</taxon>
        <taxon>Thalassiosirophycidae</taxon>
        <taxon>Thalassiosirales</taxon>
        <taxon>Thalassiosiraceae</taxon>
        <taxon>Thalassiosira</taxon>
    </lineage>
</organism>